<evidence type="ECO:0000313" key="3">
    <source>
        <dbReference type="Proteomes" id="UP000002630"/>
    </source>
</evidence>
<reference evidence="2 3" key="1">
    <citation type="journal article" date="2010" name="Nature">
        <title>The Ectocarpus genome and the independent evolution of multicellularity in brown algae.</title>
        <authorList>
            <person name="Cock J.M."/>
            <person name="Sterck L."/>
            <person name="Rouze P."/>
            <person name="Scornet D."/>
            <person name="Allen A.E."/>
            <person name="Amoutzias G."/>
            <person name="Anthouard V."/>
            <person name="Artiguenave F."/>
            <person name="Aury J.M."/>
            <person name="Badger J.H."/>
            <person name="Beszteri B."/>
            <person name="Billiau K."/>
            <person name="Bonnet E."/>
            <person name="Bothwell J.H."/>
            <person name="Bowler C."/>
            <person name="Boyen C."/>
            <person name="Brownlee C."/>
            <person name="Carrano C.J."/>
            <person name="Charrier B."/>
            <person name="Cho G.Y."/>
            <person name="Coelho S.M."/>
            <person name="Collen J."/>
            <person name="Corre E."/>
            <person name="Da Silva C."/>
            <person name="Delage L."/>
            <person name="Delaroque N."/>
            <person name="Dittami S.M."/>
            <person name="Doulbeau S."/>
            <person name="Elias M."/>
            <person name="Farnham G."/>
            <person name="Gachon C.M."/>
            <person name="Gschloessl B."/>
            <person name="Heesch S."/>
            <person name="Jabbari K."/>
            <person name="Jubin C."/>
            <person name="Kawai H."/>
            <person name="Kimura K."/>
            <person name="Kloareg B."/>
            <person name="Kupper F.C."/>
            <person name="Lang D."/>
            <person name="Le Bail A."/>
            <person name="Leblanc C."/>
            <person name="Lerouge P."/>
            <person name="Lohr M."/>
            <person name="Lopez P.J."/>
            <person name="Martens C."/>
            <person name="Maumus F."/>
            <person name="Michel G."/>
            <person name="Miranda-Saavedra D."/>
            <person name="Morales J."/>
            <person name="Moreau H."/>
            <person name="Motomura T."/>
            <person name="Nagasato C."/>
            <person name="Napoli C.A."/>
            <person name="Nelson D.R."/>
            <person name="Nyvall-Collen P."/>
            <person name="Peters A.F."/>
            <person name="Pommier C."/>
            <person name="Potin P."/>
            <person name="Poulain J."/>
            <person name="Quesneville H."/>
            <person name="Read B."/>
            <person name="Rensing S.A."/>
            <person name="Ritter A."/>
            <person name="Rousvoal S."/>
            <person name="Samanta M."/>
            <person name="Samson G."/>
            <person name="Schroeder D.C."/>
            <person name="Segurens B."/>
            <person name="Strittmatter M."/>
            <person name="Tonon T."/>
            <person name="Tregear J.W."/>
            <person name="Valentin K."/>
            <person name="von Dassow P."/>
            <person name="Yamagishi T."/>
            <person name="Van de Peer Y."/>
            <person name="Wincker P."/>
        </authorList>
    </citation>
    <scope>NUCLEOTIDE SEQUENCE [LARGE SCALE GENOMIC DNA]</scope>
    <source>
        <strain evidence="3">Ec32 / CCAP1310/4</strain>
    </source>
</reference>
<gene>
    <name evidence="2" type="ORF">Esi_0271_0010</name>
</gene>
<evidence type="ECO:0000313" key="2">
    <source>
        <dbReference type="EMBL" id="CBN79599.1"/>
    </source>
</evidence>
<dbReference type="OrthoDB" id="70300at2759"/>
<evidence type="ECO:0000256" key="1">
    <source>
        <dbReference type="SAM" id="MobiDB-lite"/>
    </source>
</evidence>
<dbReference type="PANTHER" id="PTHR37028">
    <property type="entry name" value="UNNAMED PRODUCT-RELATED"/>
    <property type="match status" value="1"/>
</dbReference>
<feature type="region of interest" description="Disordered" evidence="1">
    <location>
        <begin position="1"/>
        <end position="52"/>
    </location>
</feature>
<accession>D8LJT3</accession>
<feature type="region of interest" description="Disordered" evidence="1">
    <location>
        <begin position="249"/>
        <end position="289"/>
    </location>
</feature>
<sequence length="517" mass="56974">MSECTFRPKIKGLPQSYGTTNHDDTPFLQRVNQWQKDKEKDADTRKAHGQDKELEECTFTPRVNSVSRRAARSRRQALGENHLTVDDRLYDEFVRREMDRSHLAAEKAAREEEQLHEECTFRPDLPTKRAADAIAAAAAAGAAAGEGGENGVDWGYTVPRGRSRYREAAAAVAAAVATGGVGGGGSVWGAGRRANGGRVNGRKVGGRCGGRRHWELEPCTFTPNVIGARKGMDQAQQYLQGFGVGREGISTTNWDSGDGDKQLAYGPERQEAQSPRQRKGGGGSDTSSSFHAFLSRQNKLETDKLKHIDQIQVMRQHTFQPEICAESTKIHKESNKGDFLQRVARDAARKEHEAVRQKAAGLHDPDCTFKPQITARSATLQARSVVELSRGDQLKRETTQRLSRLRAEQELLADTTFRPRINADAASRMAVSKLKVVSDPDNYIATVETLRRRKEESVVKGAIERAAKEVEGCTFKPETTECPAYITRIAQSICASKALPGPGGGKKQVKNAKPDWR</sequence>
<organism evidence="2 3">
    <name type="scientific">Ectocarpus siliculosus</name>
    <name type="common">Brown alga</name>
    <name type="synonym">Conferva siliculosa</name>
    <dbReference type="NCBI Taxonomy" id="2880"/>
    <lineage>
        <taxon>Eukaryota</taxon>
        <taxon>Sar</taxon>
        <taxon>Stramenopiles</taxon>
        <taxon>Ochrophyta</taxon>
        <taxon>PX clade</taxon>
        <taxon>Phaeophyceae</taxon>
        <taxon>Ectocarpales</taxon>
        <taxon>Ectocarpaceae</taxon>
        <taxon>Ectocarpus</taxon>
    </lineage>
</organism>
<dbReference type="EMBL" id="FN649760">
    <property type="protein sequence ID" value="CBN79599.1"/>
    <property type="molecule type" value="Genomic_DNA"/>
</dbReference>
<protein>
    <submittedName>
        <fullName evidence="2">Uncharacterized protein</fullName>
    </submittedName>
</protein>
<proteinExistence type="predicted"/>
<name>D8LJT3_ECTSI</name>
<dbReference type="eggNOG" id="ENOG502QVYA">
    <property type="taxonomic scope" value="Eukaryota"/>
</dbReference>
<dbReference type="InParanoid" id="D8LJT3"/>
<dbReference type="AlphaFoldDB" id="D8LJT3"/>
<dbReference type="Proteomes" id="UP000002630">
    <property type="component" value="Unassembled WGS sequence"/>
</dbReference>
<feature type="compositionally biased region" description="Basic and acidic residues" evidence="1">
    <location>
        <begin position="35"/>
        <end position="52"/>
    </location>
</feature>
<feature type="region of interest" description="Disordered" evidence="1">
    <location>
        <begin position="497"/>
        <end position="517"/>
    </location>
</feature>
<keyword evidence="3" id="KW-1185">Reference proteome</keyword>
<dbReference type="PANTHER" id="PTHR37028:SF4">
    <property type="entry name" value="ALMS MOTIF DOMAIN-CONTAINING PROTEIN"/>
    <property type="match status" value="1"/>
</dbReference>